<protein>
    <submittedName>
        <fullName evidence="5">Malonyl-(Acyl-carrier protein) O-methyltransferase BioC</fullName>
    </submittedName>
</protein>
<dbReference type="SUPFAM" id="SSF53335">
    <property type="entry name" value="S-adenosyl-L-methionine-dependent methyltransferases"/>
    <property type="match status" value="1"/>
</dbReference>
<gene>
    <name evidence="5" type="ORF">B9O19_01938</name>
</gene>
<dbReference type="InterPro" id="IPR013216">
    <property type="entry name" value="Methyltransf_11"/>
</dbReference>
<evidence type="ECO:0000259" key="4">
    <source>
        <dbReference type="Pfam" id="PF08241"/>
    </source>
</evidence>
<dbReference type="Pfam" id="PF08241">
    <property type="entry name" value="Methyltransf_11"/>
    <property type="match status" value="1"/>
</dbReference>
<accession>A0A2K9P498</accession>
<dbReference type="OrthoDB" id="9791837at2"/>
<evidence type="ECO:0000313" key="5">
    <source>
        <dbReference type="EMBL" id="AUO20085.1"/>
    </source>
</evidence>
<keyword evidence="3 5" id="KW-0808">Transferase</keyword>
<evidence type="ECO:0000256" key="3">
    <source>
        <dbReference type="ARBA" id="ARBA00022679"/>
    </source>
</evidence>
<dbReference type="RefSeq" id="WP_102366230.1">
    <property type="nucleotide sequence ID" value="NZ_CP020991.1"/>
</dbReference>
<keyword evidence="2 5" id="KW-0489">Methyltransferase</keyword>
<proteinExistence type="inferred from homology"/>
<evidence type="ECO:0000256" key="1">
    <source>
        <dbReference type="ARBA" id="ARBA00008361"/>
    </source>
</evidence>
<name>A0A2K9P498_9FIRM</name>
<dbReference type="Gene3D" id="3.40.50.150">
    <property type="entry name" value="Vaccinia Virus protein VP39"/>
    <property type="match status" value="1"/>
</dbReference>
<dbReference type="InterPro" id="IPR029063">
    <property type="entry name" value="SAM-dependent_MTases_sf"/>
</dbReference>
<evidence type="ECO:0000313" key="6">
    <source>
        <dbReference type="Proteomes" id="UP000235589"/>
    </source>
</evidence>
<comment type="similarity">
    <text evidence="1">Belongs to the methyltransferase superfamily.</text>
</comment>
<dbReference type="KEGG" id="mpec:B9O19_01938"/>
<dbReference type="InterPro" id="IPR051052">
    <property type="entry name" value="Diverse_substrate_MTase"/>
</dbReference>
<dbReference type="GO" id="GO:0032259">
    <property type="term" value="P:methylation"/>
    <property type="evidence" value="ECO:0007669"/>
    <property type="project" value="UniProtKB-KW"/>
</dbReference>
<organism evidence="5 6">
    <name type="scientific">Monoglobus pectinilyticus</name>
    <dbReference type="NCBI Taxonomy" id="1981510"/>
    <lineage>
        <taxon>Bacteria</taxon>
        <taxon>Bacillati</taxon>
        <taxon>Bacillota</taxon>
        <taxon>Clostridia</taxon>
        <taxon>Monoglobales</taxon>
        <taxon>Monoglobaceae</taxon>
        <taxon>Monoglobus</taxon>
    </lineage>
</organism>
<dbReference type="AlphaFoldDB" id="A0A2K9P498"/>
<keyword evidence="6" id="KW-1185">Reference proteome</keyword>
<reference evidence="5 6" key="1">
    <citation type="submission" date="2017-04" db="EMBL/GenBank/DDBJ databases">
        <title>Monoglobus pectinilyticus 14 draft genome.</title>
        <authorList>
            <person name="Kim C."/>
            <person name="Rosendale D.I."/>
            <person name="Kelly W.J."/>
            <person name="Tannock G.W."/>
            <person name="Patchett M.L."/>
            <person name="Jordens J.Z."/>
        </authorList>
    </citation>
    <scope>NUCLEOTIDE SEQUENCE [LARGE SCALE GENOMIC DNA]</scope>
    <source>
        <strain evidence="5 6">14</strain>
    </source>
</reference>
<sequence>MIINKNIDGGKGFDWGRTSNDYAKFRDIYPDEFYQYLIKNGICTKGQNVLDIGTGTGVLPRNLYKYGAKFTGIDISENQIKQAKLLAEKDKMNIEFFSSPAEELQFNPESFDIVTACQCFDYFNHPVLAPKIHKILKASGKFVILYMAWLPFEDAIAGKSENLILKYNPNWTGGRETRHNIQITDDYTEYFEVEKSEVFDINVPFTRKSWNGRMKACRGIGASLEEAEIEKFEKEHIKMLETIAPEKFEILHYAAVTILKKK</sequence>
<dbReference type="EMBL" id="CP020991">
    <property type="protein sequence ID" value="AUO20085.1"/>
    <property type="molecule type" value="Genomic_DNA"/>
</dbReference>
<dbReference type="GO" id="GO:0008757">
    <property type="term" value="F:S-adenosylmethionine-dependent methyltransferase activity"/>
    <property type="evidence" value="ECO:0007669"/>
    <property type="project" value="InterPro"/>
</dbReference>
<dbReference type="GeneID" id="98063317"/>
<dbReference type="Proteomes" id="UP000235589">
    <property type="component" value="Chromosome"/>
</dbReference>
<dbReference type="PANTHER" id="PTHR44942">
    <property type="entry name" value="METHYLTRANSF_11 DOMAIN-CONTAINING PROTEIN"/>
    <property type="match status" value="1"/>
</dbReference>
<evidence type="ECO:0000256" key="2">
    <source>
        <dbReference type="ARBA" id="ARBA00022603"/>
    </source>
</evidence>
<dbReference type="CDD" id="cd02440">
    <property type="entry name" value="AdoMet_MTases"/>
    <property type="match status" value="1"/>
</dbReference>
<dbReference type="PANTHER" id="PTHR44942:SF4">
    <property type="entry name" value="METHYLTRANSFERASE TYPE 11 DOMAIN-CONTAINING PROTEIN"/>
    <property type="match status" value="1"/>
</dbReference>
<feature type="domain" description="Methyltransferase type 11" evidence="4">
    <location>
        <begin position="50"/>
        <end position="144"/>
    </location>
</feature>